<reference evidence="2" key="2">
    <citation type="submission" date="2025-08" db="UniProtKB">
        <authorList>
            <consortium name="Ensembl"/>
        </authorList>
    </citation>
    <scope>IDENTIFICATION</scope>
</reference>
<dbReference type="GO" id="GO:0006998">
    <property type="term" value="P:nuclear envelope organization"/>
    <property type="evidence" value="ECO:0007669"/>
    <property type="project" value="TreeGrafter"/>
</dbReference>
<dbReference type="PROSITE" id="PS50954">
    <property type="entry name" value="LEM"/>
    <property type="match status" value="1"/>
</dbReference>
<dbReference type="AlphaFoldDB" id="A0A8B9TP00"/>
<dbReference type="Pfam" id="PF03020">
    <property type="entry name" value="LEM"/>
    <property type="match status" value="1"/>
</dbReference>
<dbReference type="Ensembl" id="ENSAPLT00020025962.1">
    <property type="protein sequence ID" value="ENSAPLP00020024065.1"/>
    <property type="gene ID" value="ENSAPLG00020016665.1"/>
</dbReference>
<sequence length="81" mass="9042">MSLKVSKIGIAWLERGERSSPPLLLTDAELRKELVALGYRPGPITDTTRKVYVKKLGCLRAEVAAAKRRGPAGMHRQQDRE</sequence>
<feature type="domain" description="LEM" evidence="1">
    <location>
        <begin position="19"/>
        <end position="63"/>
    </location>
</feature>
<dbReference type="InterPro" id="IPR003887">
    <property type="entry name" value="LEM_dom"/>
</dbReference>
<protein>
    <recommendedName>
        <fullName evidence="1">LEM domain-containing protein</fullName>
    </recommendedName>
</protein>
<dbReference type="FunFam" id="1.10.720.40:FF:000001">
    <property type="entry name" value="LEM domain containing 2, isoform CRA_a"/>
    <property type="match status" value="1"/>
</dbReference>
<dbReference type="PANTHER" id="PTHR13428">
    <property type="entry name" value="INNER NUCLEAR MEMBRANE PROTEIN MAN1 LEM DOMAIN CONTAINING PROTEIN"/>
    <property type="match status" value="1"/>
</dbReference>
<reference evidence="2" key="3">
    <citation type="submission" date="2025-09" db="UniProtKB">
        <authorList>
            <consortium name="Ensembl"/>
        </authorList>
    </citation>
    <scope>IDENTIFICATION</scope>
</reference>
<dbReference type="Proteomes" id="UP000694400">
    <property type="component" value="Chromosome 26"/>
</dbReference>
<dbReference type="GO" id="GO:0030514">
    <property type="term" value="P:negative regulation of BMP signaling pathway"/>
    <property type="evidence" value="ECO:0007669"/>
    <property type="project" value="TreeGrafter"/>
</dbReference>
<name>A0A8B9TP00_ANAPL</name>
<evidence type="ECO:0000259" key="1">
    <source>
        <dbReference type="PROSITE" id="PS50954"/>
    </source>
</evidence>
<evidence type="ECO:0000313" key="2">
    <source>
        <dbReference type="Ensembl" id="ENSAPLP00020024065.1"/>
    </source>
</evidence>
<evidence type="ECO:0000313" key="3">
    <source>
        <dbReference type="Proteomes" id="UP000694400"/>
    </source>
</evidence>
<dbReference type="Gene3D" id="1.10.720.40">
    <property type="match status" value="1"/>
</dbReference>
<dbReference type="SMART" id="SM00540">
    <property type="entry name" value="LEM"/>
    <property type="match status" value="1"/>
</dbReference>
<dbReference type="SUPFAM" id="SSF63451">
    <property type="entry name" value="LEM domain"/>
    <property type="match status" value="1"/>
</dbReference>
<dbReference type="InterPro" id="IPR052277">
    <property type="entry name" value="INM_ESCRT-Associated"/>
</dbReference>
<proteinExistence type="predicted"/>
<reference evidence="2" key="1">
    <citation type="submission" date="2019-08" db="EMBL/GenBank/DDBJ databases">
        <title>Three high-quality genomes provides insights into domestication of ducks.</title>
        <authorList>
            <person name="Hou Z.C."/>
            <person name="Zhu F."/>
            <person name="Yin Z.T."/>
            <person name="Zhang F."/>
        </authorList>
    </citation>
    <scope>NUCLEOTIDE SEQUENCE [LARGE SCALE GENOMIC DNA]</scope>
</reference>
<accession>A0A8B9TP00</accession>
<dbReference type="InterPro" id="IPR011015">
    <property type="entry name" value="LEM/LEM-like_dom_sf"/>
</dbReference>
<organism evidence="2 3">
    <name type="scientific">Anas platyrhynchos</name>
    <name type="common">Mallard</name>
    <name type="synonym">Anas boschas</name>
    <dbReference type="NCBI Taxonomy" id="8839"/>
    <lineage>
        <taxon>Eukaryota</taxon>
        <taxon>Metazoa</taxon>
        <taxon>Chordata</taxon>
        <taxon>Craniata</taxon>
        <taxon>Vertebrata</taxon>
        <taxon>Euteleostomi</taxon>
        <taxon>Archelosauria</taxon>
        <taxon>Archosauria</taxon>
        <taxon>Dinosauria</taxon>
        <taxon>Saurischia</taxon>
        <taxon>Theropoda</taxon>
        <taxon>Coelurosauria</taxon>
        <taxon>Aves</taxon>
        <taxon>Neognathae</taxon>
        <taxon>Galloanserae</taxon>
        <taxon>Anseriformes</taxon>
        <taxon>Anatidae</taxon>
        <taxon>Anatinae</taxon>
        <taxon>Anas</taxon>
    </lineage>
</organism>
<dbReference type="PANTHER" id="PTHR13428:SF8">
    <property type="entry name" value="LEM DOMAIN-CONTAINING PROTEIN 2"/>
    <property type="match status" value="1"/>
</dbReference>
<dbReference type="GO" id="GO:0031490">
    <property type="term" value="F:chromatin DNA binding"/>
    <property type="evidence" value="ECO:0007669"/>
    <property type="project" value="TreeGrafter"/>
</dbReference>